<evidence type="ECO:0000313" key="1">
    <source>
        <dbReference type="EMBL" id="TEU23332.1"/>
    </source>
</evidence>
<protein>
    <submittedName>
        <fullName evidence="1">Rha family transcriptional regulator</fullName>
    </submittedName>
</protein>
<dbReference type="RefSeq" id="WP_134245730.1">
    <property type="nucleotide sequence ID" value="NZ_SNTY01000085.1"/>
</dbReference>
<sequence>MNTPIELNQAVFIDKQEIKTDSLKVAEAFGKLHKNVIRDIESLNCSSEFNQLNFERVDYVDGKGEKRPMYEMTKDGFIFLVMGFTGAKAAQIKEAYIKVFNQMAERLQQQLTVTPFIQVGSLVQLRSGSPDFTVQHIDGQLATVIWFGRGKLQKEILPLSCLVLSEAGFAGLTHNQQLETFWTAVMAYGIHHLNHSNRADQIALNITQVTDTLPQTGKHQDLLQLLPHSKPPYPQYLERNIVVASRLERKSCRCWIFRSTTPLLDVSGQHKVVAP</sequence>
<comment type="caution">
    <text evidence="1">The sequence shown here is derived from an EMBL/GenBank/DDBJ whole genome shotgun (WGS) entry which is preliminary data.</text>
</comment>
<dbReference type="InterPro" id="IPR014054">
    <property type="entry name" value="Phage_regulatory_Rha"/>
</dbReference>
<proteinExistence type="predicted"/>
<evidence type="ECO:0000313" key="2">
    <source>
        <dbReference type="Proteomes" id="UP000297834"/>
    </source>
</evidence>
<accession>A0A4Y7X9I6</accession>
<dbReference type="Pfam" id="PF09669">
    <property type="entry name" value="Phage_pRha"/>
    <property type="match status" value="1"/>
</dbReference>
<dbReference type="NCBIfam" id="TIGR02681">
    <property type="entry name" value="phage_pRha"/>
    <property type="match status" value="1"/>
</dbReference>
<gene>
    <name evidence="1" type="ORF">E2B99_13510</name>
</gene>
<dbReference type="EMBL" id="SNTY01000085">
    <property type="protein sequence ID" value="TEU23332.1"/>
    <property type="molecule type" value="Genomic_DNA"/>
</dbReference>
<organism evidence="1 2">
    <name type="scientific">Alkanindiges illinoisensis</name>
    <dbReference type="NCBI Taxonomy" id="197183"/>
    <lineage>
        <taxon>Bacteria</taxon>
        <taxon>Pseudomonadati</taxon>
        <taxon>Pseudomonadota</taxon>
        <taxon>Gammaproteobacteria</taxon>
        <taxon>Moraxellales</taxon>
        <taxon>Moraxellaceae</taxon>
        <taxon>Alkanindiges</taxon>
    </lineage>
</organism>
<reference evidence="1 2" key="1">
    <citation type="submission" date="2019-03" db="EMBL/GenBank/DDBJ databases">
        <title>Alkanindiges illinoisensis: a potential pathogenic isolated from ascites of a gastric cancer patient with abdominal metastasis.</title>
        <authorList>
            <person name="Hu X."/>
            <person name="Yang B."/>
            <person name="Yan X."/>
            <person name="Lin L."/>
            <person name="Zhao H."/>
            <person name="Zhou F."/>
            <person name="Su B."/>
            <person name="Chen J."/>
            <person name="Rui Y."/>
            <person name="Wang Q."/>
            <person name="Zheng L."/>
        </authorList>
    </citation>
    <scope>NUCLEOTIDE SEQUENCE [LARGE SCALE GENOMIC DNA]</scope>
    <source>
        <strain evidence="1 2">NFYY 23406</strain>
    </source>
</reference>
<keyword evidence="2" id="KW-1185">Reference proteome</keyword>
<dbReference type="AlphaFoldDB" id="A0A4Y7X9I6"/>
<dbReference type="OrthoDB" id="79831at2"/>
<name>A0A4Y7X9I6_9GAMM</name>
<dbReference type="Proteomes" id="UP000297834">
    <property type="component" value="Unassembled WGS sequence"/>
</dbReference>